<evidence type="ECO:0000259" key="2">
    <source>
        <dbReference type="Pfam" id="PF19843"/>
    </source>
</evidence>
<keyword evidence="1" id="KW-0732">Signal</keyword>
<dbReference type="EMBL" id="VIVK01000001">
    <property type="protein sequence ID" value="TWD81521.1"/>
    <property type="molecule type" value="Genomic_DNA"/>
</dbReference>
<sequence>MRRLSRSVLLTAAKAVSLLMIVCIPMSCTNAPADSQVSGTPSAAAGSSQAAVTPPSRPGAAVGLAMPAAEAFVGYYVQLLNHAYATGDVDPLLAASDEGCLGCAGTADYLKTTNGSNGGLSGDYVDHLVAVDGLFTGSSGRVGGTVRIRTGDYTERTAPTAAPVRRRSSTQTWRFTLSAANGNWVMYEVEVEE</sequence>
<name>A0A561BRM0_9ACTN</name>
<protein>
    <recommendedName>
        <fullName evidence="2">DUF6318 domain-containing protein</fullName>
    </recommendedName>
</protein>
<evidence type="ECO:0000313" key="3">
    <source>
        <dbReference type="EMBL" id="TWD81521.1"/>
    </source>
</evidence>
<evidence type="ECO:0000313" key="4">
    <source>
        <dbReference type="Proteomes" id="UP000318380"/>
    </source>
</evidence>
<dbReference type="Pfam" id="PF19843">
    <property type="entry name" value="DUF6318"/>
    <property type="match status" value="1"/>
</dbReference>
<dbReference type="InterPro" id="IPR046281">
    <property type="entry name" value="DUF6318"/>
</dbReference>
<reference evidence="3 4" key="1">
    <citation type="submission" date="2019-06" db="EMBL/GenBank/DDBJ databases">
        <title>Sequencing the genomes of 1000 actinobacteria strains.</title>
        <authorList>
            <person name="Klenk H.-P."/>
        </authorList>
    </citation>
    <scope>NUCLEOTIDE SEQUENCE [LARGE SCALE GENOMIC DNA]</scope>
    <source>
        <strain evidence="3 4">DSM 24683</strain>
    </source>
</reference>
<organism evidence="3 4">
    <name type="scientific">Kribbella amoyensis</name>
    <dbReference type="NCBI Taxonomy" id="996641"/>
    <lineage>
        <taxon>Bacteria</taxon>
        <taxon>Bacillati</taxon>
        <taxon>Actinomycetota</taxon>
        <taxon>Actinomycetes</taxon>
        <taxon>Propionibacteriales</taxon>
        <taxon>Kribbellaceae</taxon>
        <taxon>Kribbella</taxon>
    </lineage>
</organism>
<feature type="signal peptide" evidence="1">
    <location>
        <begin position="1"/>
        <end position="33"/>
    </location>
</feature>
<evidence type="ECO:0000256" key="1">
    <source>
        <dbReference type="SAM" id="SignalP"/>
    </source>
</evidence>
<comment type="caution">
    <text evidence="3">The sequence shown here is derived from an EMBL/GenBank/DDBJ whole genome shotgun (WGS) entry which is preliminary data.</text>
</comment>
<feature type="chain" id="PRO_5021800941" description="DUF6318 domain-containing protein" evidence="1">
    <location>
        <begin position="34"/>
        <end position="193"/>
    </location>
</feature>
<dbReference type="AlphaFoldDB" id="A0A561BRM0"/>
<proteinExistence type="predicted"/>
<keyword evidence="4" id="KW-1185">Reference proteome</keyword>
<dbReference type="Proteomes" id="UP000318380">
    <property type="component" value="Unassembled WGS sequence"/>
</dbReference>
<gene>
    <name evidence="3" type="ORF">FB561_2637</name>
</gene>
<feature type="domain" description="DUF6318" evidence="2">
    <location>
        <begin position="55"/>
        <end position="188"/>
    </location>
</feature>
<accession>A0A561BRM0</accession>